<feature type="transmembrane region" description="Helical" evidence="2">
    <location>
        <begin position="133"/>
        <end position="151"/>
    </location>
</feature>
<keyword evidence="2" id="KW-1133">Transmembrane helix</keyword>
<name>A0A9X0BF49_9EURO</name>
<proteinExistence type="predicted"/>
<feature type="region of interest" description="Disordered" evidence="1">
    <location>
        <begin position="1"/>
        <end position="54"/>
    </location>
</feature>
<dbReference type="OrthoDB" id="10415363at2759"/>
<dbReference type="AlphaFoldDB" id="A0A9X0BF49"/>
<reference evidence="3" key="2">
    <citation type="journal article" date="2023" name="IMA Fungus">
        <title>Comparative genomic study of the Penicillium genus elucidates a diverse pangenome and 15 lateral gene transfer events.</title>
        <authorList>
            <person name="Petersen C."/>
            <person name="Sorensen T."/>
            <person name="Nielsen M.R."/>
            <person name="Sondergaard T.E."/>
            <person name="Sorensen J.L."/>
            <person name="Fitzpatrick D.A."/>
            <person name="Frisvad J.C."/>
            <person name="Nielsen K.L."/>
        </authorList>
    </citation>
    <scope>NUCLEOTIDE SEQUENCE</scope>
    <source>
        <strain evidence="3">IBT 29677</strain>
    </source>
</reference>
<evidence type="ECO:0000313" key="4">
    <source>
        <dbReference type="Proteomes" id="UP001147747"/>
    </source>
</evidence>
<feature type="compositionally biased region" description="Basic and acidic residues" evidence="1">
    <location>
        <begin position="36"/>
        <end position="50"/>
    </location>
</feature>
<keyword evidence="2" id="KW-0472">Membrane</keyword>
<evidence type="ECO:0000256" key="1">
    <source>
        <dbReference type="SAM" id="MobiDB-lite"/>
    </source>
</evidence>
<accession>A0A9X0BF49</accession>
<protein>
    <submittedName>
        <fullName evidence="3">Uncharacterized protein</fullName>
    </submittedName>
</protein>
<dbReference type="RefSeq" id="XP_056494762.1">
    <property type="nucleotide sequence ID" value="XM_056624661.1"/>
</dbReference>
<keyword evidence="2" id="KW-0812">Transmembrane</keyword>
<keyword evidence="4" id="KW-1185">Reference proteome</keyword>
<feature type="compositionally biased region" description="Acidic residues" evidence="1">
    <location>
        <begin position="1"/>
        <end position="20"/>
    </location>
</feature>
<comment type="caution">
    <text evidence="3">The sequence shown here is derived from an EMBL/GenBank/DDBJ whole genome shotgun (WGS) entry which is preliminary data.</text>
</comment>
<sequence>MENESEDEDDSEETDGDEDNNCTCDGAQKPSISDQKAPDNRDCVSGRGRENAPSMIFGYLDRGSLGPGLTGAKSGCGPGDQGFKNRIINGSKPVGLRTRLVNNQEIFDVNVAVLVKFFTRNAVGTTVSITESLYSIGPLLLFFFLILHDSLNNKP</sequence>
<gene>
    <name evidence="3" type="ORF">N7509_000014</name>
</gene>
<organism evidence="3 4">
    <name type="scientific">Penicillium cosmopolitanum</name>
    <dbReference type="NCBI Taxonomy" id="1131564"/>
    <lineage>
        <taxon>Eukaryota</taxon>
        <taxon>Fungi</taxon>
        <taxon>Dikarya</taxon>
        <taxon>Ascomycota</taxon>
        <taxon>Pezizomycotina</taxon>
        <taxon>Eurotiomycetes</taxon>
        <taxon>Eurotiomycetidae</taxon>
        <taxon>Eurotiales</taxon>
        <taxon>Aspergillaceae</taxon>
        <taxon>Penicillium</taxon>
    </lineage>
</organism>
<evidence type="ECO:0000256" key="2">
    <source>
        <dbReference type="SAM" id="Phobius"/>
    </source>
</evidence>
<dbReference type="GeneID" id="81363641"/>
<reference evidence="3" key="1">
    <citation type="submission" date="2022-12" db="EMBL/GenBank/DDBJ databases">
        <authorList>
            <person name="Petersen C."/>
        </authorList>
    </citation>
    <scope>NUCLEOTIDE SEQUENCE</scope>
    <source>
        <strain evidence="3">IBT 29677</strain>
    </source>
</reference>
<dbReference type="EMBL" id="JAPZBU010000001">
    <property type="protein sequence ID" value="KAJ5414916.1"/>
    <property type="molecule type" value="Genomic_DNA"/>
</dbReference>
<dbReference type="Proteomes" id="UP001147747">
    <property type="component" value="Unassembled WGS sequence"/>
</dbReference>
<evidence type="ECO:0000313" key="3">
    <source>
        <dbReference type="EMBL" id="KAJ5414916.1"/>
    </source>
</evidence>